<organism evidence="1 2">
    <name type="scientific">Candidatus Roizmanbacteria bacterium GW2011_GWC2_41_7</name>
    <dbReference type="NCBI Taxonomy" id="1618487"/>
    <lineage>
        <taxon>Bacteria</taxon>
        <taxon>Candidatus Roizmaniibacteriota</taxon>
    </lineage>
</organism>
<accession>A0A0G0ZFA5</accession>
<proteinExistence type="predicted"/>
<evidence type="ECO:0000313" key="1">
    <source>
        <dbReference type="EMBL" id="KKS20721.1"/>
    </source>
</evidence>
<sequence>MTFAFIYVNFILWYYNVNIVTNERVVDIDFAYLLVQEVSATRITQIEDVTYRRIGVLATLFDYGNVFVQTAGTEANIEFLGIPQPKRVAQILIDLLGQVT</sequence>
<name>A0A0G0ZFA5_9BACT</name>
<comment type="caution">
    <text evidence="1">The sequence shown here is derived from an EMBL/GenBank/DDBJ whole genome shotgun (WGS) entry which is preliminary data.</text>
</comment>
<protein>
    <recommendedName>
        <fullName evidence="3">DUF304 domain-containing protein</fullName>
    </recommendedName>
</protein>
<reference evidence="1 2" key="1">
    <citation type="journal article" date="2015" name="Nature">
        <title>rRNA introns, odd ribosomes, and small enigmatic genomes across a large radiation of phyla.</title>
        <authorList>
            <person name="Brown C.T."/>
            <person name="Hug L.A."/>
            <person name="Thomas B.C."/>
            <person name="Sharon I."/>
            <person name="Castelle C.J."/>
            <person name="Singh A."/>
            <person name="Wilkins M.J."/>
            <person name="Williams K.H."/>
            <person name="Banfield J.F."/>
        </authorList>
    </citation>
    <scope>NUCLEOTIDE SEQUENCE [LARGE SCALE GENOMIC DNA]</scope>
</reference>
<dbReference type="EMBL" id="LCBY01000054">
    <property type="protein sequence ID" value="KKS20721.1"/>
    <property type="molecule type" value="Genomic_DNA"/>
</dbReference>
<evidence type="ECO:0000313" key="2">
    <source>
        <dbReference type="Proteomes" id="UP000034371"/>
    </source>
</evidence>
<dbReference type="Proteomes" id="UP000034371">
    <property type="component" value="Unassembled WGS sequence"/>
</dbReference>
<gene>
    <name evidence="1" type="ORF">UU78_C0054G0006</name>
</gene>
<dbReference type="AlphaFoldDB" id="A0A0G0ZFA5"/>
<evidence type="ECO:0008006" key="3">
    <source>
        <dbReference type="Google" id="ProtNLM"/>
    </source>
</evidence>